<dbReference type="GO" id="GO:0009922">
    <property type="term" value="F:fatty acid elongase activity"/>
    <property type="evidence" value="ECO:0007669"/>
    <property type="project" value="UniProtKB-EC"/>
</dbReference>
<comment type="catalytic activity">
    <reaction evidence="9">
        <text>a very-long-chain acyl-CoA + malonyl-CoA + H(+) = a very-long-chain 3-oxoacyl-CoA + CO2 + CoA</text>
        <dbReference type="Rhea" id="RHEA:32727"/>
        <dbReference type="ChEBI" id="CHEBI:15378"/>
        <dbReference type="ChEBI" id="CHEBI:16526"/>
        <dbReference type="ChEBI" id="CHEBI:57287"/>
        <dbReference type="ChEBI" id="CHEBI:57384"/>
        <dbReference type="ChEBI" id="CHEBI:90725"/>
        <dbReference type="ChEBI" id="CHEBI:90736"/>
        <dbReference type="EC" id="2.3.1.199"/>
    </reaction>
</comment>
<proteinExistence type="inferred from homology"/>
<protein>
    <recommendedName>
        <fullName evidence="10">3-ketoacyl-CoA synthase</fullName>
        <ecNumber evidence="10">2.3.1.-</ecNumber>
    </recommendedName>
</protein>
<keyword evidence="6 12" id="KW-1133">Transmembrane helix</keyword>
<keyword evidence="5 12" id="KW-0812">Transmembrane</keyword>
<dbReference type="CDD" id="cd00831">
    <property type="entry name" value="CHS_like"/>
    <property type="match status" value="1"/>
</dbReference>
<dbReference type="FunFam" id="3.40.47.10:FF:000028">
    <property type="entry name" value="3-ketoacyl-CoA synthase"/>
    <property type="match status" value="1"/>
</dbReference>
<organism evidence="15 16">
    <name type="scientific">Erythroxylum novogranatense</name>
    <dbReference type="NCBI Taxonomy" id="1862640"/>
    <lineage>
        <taxon>Eukaryota</taxon>
        <taxon>Viridiplantae</taxon>
        <taxon>Streptophyta</taxon>
        <taxon>Embryophyta</taxon>
        <taxon>Tracheophyta</taxon>
        <taxon>Spermatophyta</taxon>
        <taxon>Magnoliopsida</taxon>
        <taxon>eudicotyledons</taxon>
        <taxon>Gunneridae</taxon>
        <taxon>Pentapetalae</taxon>
        <taxon>rosids</taxon>
        <taxon>fabids</taxon>
        <taxon>Malpighiales</taxon>
        <taxon>Erythroxylaceae</taxon>
        <taxon>Erythroxylum</taxon>
    </lineage>
</organism>
<feature type="active site" evidence="11">
    <location>
        <position position="460"/>
    </location>
</feature>
<dbReference type="GO" id="GO:0016020">
    <property type="term" value="C:membrane"/>
    <property type="evidence" value="ECO:0007669"/>
    <property type="project" value="UniProtKB-SubCell"/>
</dbReference>
<dbReference type="PANTHER" id="PTHR31561">
    <property type="entry name" value="3-KETOACYL-COA SYNTHASE"/>
    <property type="match status" value="1"/>
</dbReference>
<feature type="transmembrane region" description="Helical" evidence="12">
    <location>
        <begin position="99"/>
        <end position="118"/>
    </location>
</feature>
<dbReference type="Gene3D" id="3.40.47.10">
    <property type="match status" value="1"/>
</dbReference>
<evidence type="ECO:0000256" key="6">
    <source>
        <dbReference type="ARBA" id="ARBA00022989"/>
    </source>
</evidence>
<name>A0AAV8UGF3_9ROSI</name>
<dbReference type="EMBL" id="JAIWQS010000008">
    <property type="protein sequence ID" value="KAJ8900613.1"/>
    <property type="molecule type" value="Genomic_DNA"/>
</dbReference>
<comment type="caution">
    <text evidence="15">The sequence shown here is derived from an EMBL/GenBank/DDBJ whole genome shotgun (WGS) entry which is preliminary data.</text>
</comment>
<comment type="subcellular location">
    <subcellularLocation>
        <location evidence="1">Membrane</location>
    </subcellularLocation>
</comment>
<reference evidence="15 16" key="1">
    <citation type="submission" date="2021-09" db="EMBL/GenBank/DDBJ databases">
        <title>Genomic insights and catalytic innovation underlie evolution of tropane alkaloids biosynthesis.</title>
        <authorList>
            <person name="Wang Y.-J."/>
            <person name="Tian T."/>
            <person name="Huang J.-P."/>
            <person name="Huang S.-X."/>
        </authorList>
    </citation>
    <scope>NUCLEOTIDE SEQUENCE [LARGE SCALE GENOMIC DNA]</scope>
    <source>
        <strain evidence="15">KIB-2018</strain>
        <tissue evidence="15">Leaf</tissue>
    </source>
</reference>
<sequence>MGSNSIEMDKERLTAEMAFKDSSSAVIRIRRRLPDFLQSVKLKYVKLGYGYSCNPATLFFFLIILPLFTATLVQFTGLELNRAYDVWSTRSLQFQDIDTAIRLACSAVLIFLLGLYYAKRSRPVYLVDFACYKPEDERKMAVNSFLKMTEETGAFEEDTIEFQKRIATRSGLGDETYFPRGITSRPPNLSMYEARNEAELVMFGALDALFAKTGVKPSDIDILVVNCSLFNPTPSLSSMIVNHYELRTDIKSYNLGGMGCSAGLISIDLAKNLLKANPNSYAVVVSTENITLNWYFGNDRSMLLCNCIFRMGGAAILLSNKTRDRVRSKYELVHTVRTHKGADDKHYQCVYQREDDTGTIGVSLARELMAVAGDALKTNITTLGPLVLPLSEQFMFFVTLVRRKVLKAKVKPYIPDFKRAFEHFCIHAGGKAVLDELQKNLRLSDWDMEPSRMTLHRFGNTSSSSLWYELAYTEAKGRVSGGDRVWQIAFGSGFKCNSAVWKALRPIAVGESKGNPWLDCVDRYPVKIPIS</sequence>
<dbReference type="InterPro" id="IPR016039">
    <property type="entry name" value="Thiolase-like"/>
</dbReference>
<dbReference type="EC" id="2.3.1.-" evidence="10"/>
<feature type="active site" evidence="11">
    <location>
        <position position="260"/>
    </location>
</feature>
<evidence type="ECO:0000256" key="11">
    <source>
        <dbReference type="PIRSR" id="PIRSR036417-1"/>
    </source>
</evidence>
<keyword evidence="8 10" id="KW-0012">Acyltransferase</keyword>
<evidence type="ECO:0000256" key="12">
    <source>
        <dbReference type="SAM" id="Phobius"/>
    </source>
</evidence>
<feature type="active site" evidence="11">
    <location>
        <position position="339"/>
    </location>
</feature>
<keyword evidence="16" id="KW-1185">Reference proteome</keyword>
<dbReference type="SUPFAM" id="SSF53901">
    <property type="entry name" value="Thiolase-like"/>
    <property type="match status" value="2"/>
</dbReference>
<evidence type="ECO:0000313" key="16">
    <source>
        <dbReference type="Proteomes" id="UP001159364"/>
    </source>
</evidence>
<dbReference type="Proteomes" id="UP001159364">
    <property type="component" value="Linkage Group LG08"/>
</dbReference>
<evidence type="ECO:0000256" key="9">
    <source>
        <dbReference type="ARBA" id="ARBA00047375"/>
    </source>
</evidence>
<evidence type="ECO:0000256" key="5">
    <source>
        <dbReference type="ARBA" id="ARBA00022692"/>
    </source>
</evidence>
<evidence type="ECO:0000256" key="7">
    <source>
        <dbReference type="ARBA" id="ARBA00023136"/>
    </source>
</evidence>
<keyword evidence="4 10" id="KW-0808">Transferase</keyword>
<keyword evidence="7 12" id="KW-0472">Membrane</keyword>
<dbReference type="AlphaFoldDB" id="A0AAV8UGF3"/>
<dbReference type="PIRSF" id="PIRSF036417">
    <property type="entry name" value="3-ktacl-CoA_syn"/>
    <property type="match status" value="1"/>
</dbReference>
<comment type="similarity">
    <text evidence="3 10">Belongs to the thiolase-like superfamily. Chalcone/stilbene synthases family.</text>
</comment>
<evidence type="ECO:0000256" key="4">
    <source>
        <dbReference type="ARBA" id="ARBA00022679"/>
    </source>
</evidence>
<evidence type="ECO:0000259" key="14">
    <source>
        <dbReference type="Pfam" id="PF08541"/>
    </source>
</evidence>
<dbReference type="InterPro" id="IPR013601">
    <property type="entry name" value="FAE1_typ3_polyketide_synth"/>
</dbReference>
<evidence type="ECO:0000313" key="15">
    <source>
        <dbReference type="EMBL" id="KAJ8900613.1"/>
    </source>
</evidence>
<evidence type="ECO:0000256" key="3">
    <source>
        <dbReference type="ARBA" id="ARBA00005531"/>
    </source>
</evidence>
<dbReference type="InterPro" id="IPR013747">
    <property type="entry name" value="ACP_syn_III_C"/>
</dbReference>
<evidence type="ECO:0000259" key="13">
    <source>
        <dbReference type="Pfam" id="PF08392"/>
    </source>
</evidence>
<accession>A0AAV8UGF3</accession>
<feature type="transmembrane region" description="Helical" evidence="12">
    <location>
        <begin position="56"/>
        <end position="78"/>
    </location>
</feature>
<dbReference type="Pfam" id="PF08541">
    <property type="entry name" value="ACP_syn_III_C"/>
    <property type="match status" value="1"/>
</dbReference>
<feature type="active site" evidence="11">
    <location>
        <position position="427"/>
    </location>
</feature>
<feature type="active site" evidence="11">
    <location>
        <position position="423"/>
    </location>
</feature>
<dbReference type="Pfam" id="PF08392">
    <property type="entry name" value="FAE1_CUT1_RppA"/>
    <property type="match status" value="1"/>
</dbReference>
<comment type="pathway">
    <text evidence="2 10">Lipid metabolism; fatty acid biosynthesis.</text>
</comment>
<evidence type="ECO:0000256" key="8">
    <source>
        <dbReference type="ARBA" id="ARBA00023315"/>
    </source>
</evidence>
<feature type="domain" description="Beta-ketoacyl-[acyl-carrier-protein] synthase III C-terminal" evidence="14">
    <location>
        <begin position="422"/>
        <end position="502"/>
    </location>
</feature>
<evidence type="ECO:0000256" key="2">
    <source>
        <dbReference type="ARBA" id="ARBA00005194"/>
    </source>
</evidence>
<feature type="domain" description="FAE" evidence="13">
    <location>
        <begin position="116"/>
        <end position="405"/>
    </location>
</feature>
<dbReference type="InterPro" id="IPR012392">
    <property type="entry name" value="3-ktacl-CoA_syn"/>
</dbReference>
<dbReference type="GO" id="GO:0006633">
    <property type="term" value="P:fatty acid biosynthetic process"/>
    <property type="evidence" value="ECO:0007669"/>
    <property type="project" value="InterPro"/>
</dbReference>
<feature type="active site" evidence="11">
    <location>
        <position position="456"/>
    </location>
</feature>
<gene>
    <name evidence="15" type="ORF">K2173_025390</name>
</gene>
<evidence type="ECO:0000256" key="10">
    <source>
        <dbReference type="PIRNR" id="PIRNR036417"/>
    </source>
</evidence>
<evidence type="ECO:0000256" key="1">
    <source>
        <dbReference type="ARBA" id="ARBA00004370"/>
    </source>
</evidence>